<dbReference type="Pfam" id="PF00356">
    <property type="entry name" value="LacI"/>
    <property type="match status" value="1"/>
</dbReference>
<keyword evidence="3" id="KW-0804">Transcription</keyword>
<dbReference type="EMBL" id="CP101717">
    <property type="protein sequence ID" value="WLD58383.1"/>
    <property type="molecule type" value="Genomic_DNA"/>
</dbReference>
<dbReference type="InterPro" id="IPR046335">
    <property type="entry name" value="LacI/GalR-like_sensor"/>
</dbReference>
<feature type="domain" description="HTH lacI-type" evidence="4">
    <location>
        <begin position="3"/>
        <end position="58"/>
    </location>
</feature>
<dbReference type="Gene3D" id="3.40.50.2300">
    <property type="match status" value="3"/>
</dbReference>
<evidence type="ECO:0000256" key="3">
    <source>
        <dbReference type="ARBA" id="ARBA00023163"/>
    </source>
</evidence>
<dbReference type="PROSITE" id="PS50932">
    <property type="entry name" value="HTH_LACI_2"/>
    <property type="match status" value="1"/>
</dbReference>
<dbReference type="InterPro" id="IPR000843">
    <property type="entry name" value="HTH_LacI"/>
</dbReference>
<dbReference type="SMART" id="SM00354">
    <property type="entry name" value="HTH_LACI"/>
    <property type="match status" value="1"/>
</dbReference>
<dbReference type="SUPFAM" id="SSF53822">
    <property type="entry name" value="Periplasmic binding protein-like I"/>
    <property type="match status" value="1"/>
</dbReference>
<proteinExistence type="predicted"/>
<sequence length="345" mass="38138">MKLTLKDIAEALGVSTATVSNAFSRPDQLSVELRERILSESKRLGYRGPNATARSLRSGRTGTIALVLTERLQYNFEDPVATRFLHGVSEVFDQQNINMLLLPSRAEFYQNNTVDSLADGFIIYGPPKDAAVLDRIVVKGKPTITVDFNLPDVRSLNIDNYHGARDAARHGISVTSGQVAVLALRILTYSEEVGRLTNDDTLASQYESVSRRRLDGYLSAMDEKGLSLDRQWIWNAPESRYEYGYQAAREALLCTPRPELLLCMSDRLALGAIAAAQDMGLSIPQDLKVIGFDDIATAAYQRPALTTVHQPQNEKGRQAAKMVLGLSDYSKDVLLEAKLVVRDSC</sequence>
<dbReference type="Gene3D" id="1.10.260.40">
    <property type="entry name" value="lambda repressor-like DNA-binding domains"/>
    <property type="match status" value="1"/>
</dbReference>
<dbReference type="PANTHER" id="PTHR30146:SF138">
    <property type="entry name" value="TRANSCRIPTIONAL REGULATORY PROTEIN"/>
    <property type="match status" value="1"/>
</dbReference>
<dbReference type="InterPro" id="IPR010982">
    <property type="entry name" value="Lambda_DNA-bd_dom_sf"/>
</dbReference>
<keyword evidence="1" id="KW-0805">Transcription regulation</keyword>
<dbReference type="InterPro" id="IPR028082">
    <property type="entry name" value="Peripla_BP_I"/>
</dbReference>
<dbReference type="AlphaFoldDB" id="A0AB38YG86"/>
<dbReference type="CDD" id="cd01392">
    <property type="entry name" value="HTH_LacI"/>
    <property type="match status" value="1"/>
</dbReference>
<protein>
    <submittedName>
        <fullName evidence="5">LacI family DNA-binding transcriptional regulator</fullName>
    </submittedName>
</protein>
<keyword evidence="2 5" id="KW-0238">DNA-binding</keyword>
<reference evidence="5" key="1">
    <citation type="submission" date="2022-07" db="EMBL/GenBank/DDBJ databases">
        <title>Complete genome sequence of Salinispirillum sp. LH10-3-1 capable of multiple carbohydrate inversion isolated from a soda lake.</title>
        <authorList>
            <person name="Liu J."/>
            <person name="Zhai Y."/>
            <person name="Zhang H."/>
            <person name="Yang H."/>
            <person name="Qu J."/>
            <person name="Li J."/>
        </authorList>
    </citation>
    <scope>NUCLEOTIDE SEQUENCE</scope>
    <source>
        <strain evidence="5">LH 10-3-1</strain>
    </source>
</reference>
<dbReference type="Pfam" id="PF13377">
    <property type="entry name" value="Peripla_BP_3"/>
    <property type="match status" value="1"/>
</dbReference>
<evidence type="ECO:0000313" key="5">
    <source>
        <dbReference type="EMBL" id="WLD58383.1"/>
    </source>
</evidence>
<dbReference type="GO" id="GO:0000976">
    <property type="term" value="F:transcription cis-regulatory region binding"/>
    <property type="evidence" value="ECO:0007669"/>
    <property type="project" value="TreeGrafter"/>
</dbReference>
<gene>
    <name evidence="5" type="ORF">NFC81_00980</name>
</gene>
<evidence type="ECO:0000259" key="4">
    <source>
        <dbReference type="PROSITE" id="PS50932"/>
    </source>
</evidence>
<dbReference type="CDD" id="cd06279">
    <property type="entry name" value="PBP1_LacI-like"/>
    <property type="match status" value="1"/>
</dbReference>
<accession>A0AB38YG86</accession>
<dbReference type="RefSeq" id="WP_304995669.1">
    <property type="nucleotide sequence ID" value="NZ_CP101717.1"/>
</dbReference>
<evidence type="ECO:0000256" key="2">
    <source>
        <dbReference type="ARBA" id="ARBA00023125"/>
    </source>
</evidence>
<evidence type="ECO:0000256" key="1">
    <source>
        <dbReference type="ARBA" id="ARBA00023015"/>
    </source>
</evidence>
<organism evidence="5">
    <name type="scientific">Salinispirillum sp. LH 10-3-1</name>
    <dbReference type="NCBI Taxonomy" id="2952525"/>
    <lineage>
        <taxon>Bacteria</taxon>
        <taxon>Pseudomonadati</taxon>
        <taxon>Pseudomonadota</taxon>
        <taxon>Gammaproteobacteria</taxon>
        <taxon>Oceanospirillales</taxon>
        <taxon>Saccharospirillaceae</taxon>
        <taxon>Salinispirillum</taxon>
    </lineage>
</organism>
<dbReference type="PANTHER" id="PTHR30146">
    <property type="entry name" value="LACI-RELATED TRANSCRIPTIONAL REPRESSOR"/>
    <property type="match status" value="1"/>
</dbReference>
<dbReference type="SUPFAM" id="SSF47413">
    <property type="entry name" value="lambda repressor-like DNA-binding domains"/>
    <property type="match status" value="1"/>
</dbReference>
<dbReference type="GO" id="GO:0003700">
    <property type="term" value="F:DNA-binding transcription factor activity"/>
    <property type="evidence" value="ECO:0007669"/>
    <property type="project" value="TreeGrafter"/>
</dbReference>
<name>A0AB38YG86_9GAMM</name>